<dbReference type="SUPFAM" id="SSF51445">
    <property type="entry name" value="(Trans)glycosidases"/>
    <property type="match status" value="1"/>
</dbReference>
<dbReference type="InterPro" id="IPR006047">
    <property type="entry name" value="GH13_cat_dom"/>
</dbReference>
<dbReference type="Pfam" id="PF00128">
    <property type="entry name" value="Alpha-amylase"/>
    <property type="match status" value="1"/>
</dbReference>
<proteinExistence type="predicted"/>
<dbReference type="RefSeq" id="WP_101308553.1">
    <property type="nucleotide sequence ID" value="NZ_MVDE01000004.1"/>
</dbReference>
<dbReference type="GO" id="GO:0043169">
    <property type="term" value="F:cation binding"/>
    <property type="evidence" value="ECO:0007669"/>
    <property type="project" value="InterPro"/>
</dbReference>
<protein>
    <submittedName>
        <fullName evidence="2">Alpha-amylase</fullName>
    </submittedName>
</protein>
<accession>A0A2N3IDG1</accession>
<dbReference type="InterPro" id="IPR013780">
    <property type="entry name" value="Glyco_hydro_b"/>
</dbReference>
<dbReference type="Proteomes" id="UP000233618">
    <property type="component" value="Unassembled WGS sequence"/>
</dbReference>
<comment type="caution">
    <text evidence="2">The sequence shown here is derived from an EMBL/GenBank/DDBJ whole genome shotgun (WGS) entry which is preliminary data.</text>
</comment>
<evidence type="ECO:0000313" key="2">
    <source>
        <dbReference type="EMBL" id="PKQ68394.1"/>
    </source>
</evidence>
<dbReference type="Gene3D" id="3.20.20.80">
    <property type="entry name" value="Glycosidases"/>
    <property type="match status" value="2"/>
</dbReference>
<dbReference type="GO" id="GO:0009313">
    <property type="term" value="P:oligosaccharide catabolic process"/>
    <property type="evidence" value="ECO:0007669"/>
    <property type="project" value="TreeGrafter"/>
</dbReference>
<dbReference type="SMART" id="SM00642">
    <property type="entry name" value="Aamy"/>
    <property type="match status" value="1"/>
</dbReference>
<dbReference type="PANTHER" id="PTHR10357">
    <property type="entry name" value="ALPHA-AMYLASE FAMILY MEMBER"/>
    <property type="match status" value="1"/>
</dbReference>
<evidence type="ECO:0000259" key="1">
    <source>
        <dbReference type="SMART" id="SM00642"/>
    </source>
</evidence>
<sequence>MSISKPIIYQLFPRLFGNKNTKPVVDGSRSENGSGKFNDINNTALQEIKKLGITHVWYTGIIEHAIVEAYPDAGIPHGNPLVIKGKAGSPYAIKDYYDVNPDLAEDVDERMKEFQNLVARTHQNDMKVIIDFVPNHLAREYHSDAKPEGISDFGDQDDGSKAFSATNNFYYLPHQQLHLSDEIRNRFPHTDYQEYPAKATGNDQFTAHPQLNDWYETVKLNYGVDYQNGHSTHFDPIPDTWIKMKDILLYWAKKEIDGFRCDMAEMVPVEFWQWVIGEIKSVFPDILFIAEVYNPYLYETYIKNGKFDYLYDKVGLYDTLKGVIRGERAARDISQCWQSLNNLDEYMLRFLENHDEQRIASPYFASDPIKALPGMMLSLCMHRGPVMMYSGQEFAETGMEISGYSGSDGRSTIFDFWNLPEHQKWMNDGRFDGELLSDQQKKLQTAYRDILKYAQLPAIVFGEFYDIMWQNTDSNIFNSDKVYAFLRHTANQKLLVICNFDDHTQHLQVKIPTHALETMKIQRPVELYFVNKQSNAKHKLTCKEASEKGLSLNISGYQYLLFEIKHE</sequence>
<dbReference type="InterPro" id="IPR006048">
    <property type="entry name" value="A-amylase/branching_C"/>
</dbReference>
<dbReference type="InterPro" id="IPR017853">
    <property type="entry name" value="GH"/>
</dbReference>
<dbReference type="PANTHER" id="PTHR10357:SF205">
    <property type="entry name" value="O-GLYCOSYL HYDROLASE FAMILY 13"/>
    <property type="match status" value="1"/>
</dbReference>
<dbReference type="Gene3D" id="2.60.40.1180">
    <property type="entry name" value="Golgi alpha-mannosidase II"/>
    <property type="match status" value="1"/>
</dbReference>
<dbReference type="GO" id="GO:0004556">
    <property type="term" value="F:alpha-amylase activity"/>
    <property type="evidence" value="ECO:0007669"/>
    <property type="project" value="TreeGrafter"/>
</dbReference>
<dbReference type="AlphaFoldDB" id="A0A2N3IDG1"/>
<feature type="domain" description="Glycosyl hydrolase family 13 catalytic" evidence="1">
    <location>
        <begin position="10"/>
        <end position="430"/>
    </location>
</feature>
<dbReference type="SUPFAM" id="SSF51011">
    <property type="entry name" value="Glycosyl hydrolase domain"/>
    <property type="match status" value="1"/>
</dbReference>
<gene>
    <name evidence="2" type="ORF">BZG01_04045</name>
</gene>
<keyword evidence="3" id="KW-1185">Reference proteome</keyword>
<dbReference type="EMBL" id="MVDE01000004">
    <property type="protein sequence ID" value="PKQ68394.1"/>
    <property type="molecule type" value="Genomic_DNA"/>
</dbReference>
<name>A0A2N3IDG1_9BACT</name>
<reference evidence="2 3" key="1">
    <citation type="journal article" date="2017" name="Front. Microbiol.">
        <title>Labilibaculum manganireducens gen. nov., sp. nov. and Labilibaculum filiforme sp. nov., Novel Bacteroidetes Isolated from Subsurface Sediments of the Baltic Sea.</title>
        <authorList>
            <person name="Vandieken V."/>
            <person name="Marshall I.P."/>
            <person name="Niemann H."/>
            <person name="Engelen B."/>
            <person name="Cypionka H."/>
        </authorList>
    </citation>
    <scope>NUCLEOTIDE SEQUENCE [LARGE SCALE GENOMIC DNA]</scope>
    <source>
        <strain evidence="2 3">59.10-2M</strain>
    </source>
</reference>
<dbReference type="Pfam" id="PF02806">
    <property type="entry name" value="Alpha-amylase_C"/>
    <property type="match status" value="1"/>
</dbReference>
<evidence type="ECO:0000313" key="3">
    <source>
        <dbReference type="Proteomes" id="UP000233618"/>
    </source>
</evidence>
<dbReference type="CDD" id="cd11349">
    <property type="entry name" value="AmyAc_3"/>
    <property type="match status" value="1"/>
</dbReference>
<organism evidence="2 3">
    <name type="scientific">Labilibaculum manganireducens</name>
    <dbReference type="NCBI Taxonomy" id="1940525"/>
    <lineage>
        <taxon>Bacteria</taxon>
        <taxon>Pseudomonadati</taxon>
        <taxon>Bacteroidota</taxon>
        <taxon>Bacteroidia</taxon>
        <taxon>Marinilabiliales</taxon>
        <taxon>Marinifilaceae</taxon>
        <taxon>Labilibaculum</taxon>
    </lineage>
</organism>